<dbReference type="SUPFAM" id="SSF56954">
    <property type="entry name" value="Outer membrane efflux proteins (OEP)"/>
    <property type="match status" value="1"/>
</dbReference>
<protein>
    <submittedName>
        <fullName evidence="2">Uncharacterized protein</fullName>
    </submittedName>
</protein>
<evidence type="ECO:0000313" key="3">
    <source>
        <dbReference type="Proteomes" id="UP000077363"/>
    </source>
</evidence>
<keyword evidence="3" id="KW-1185">Reference proteome</keyword>
<dbReference type="STRING" id="1182568.SU48_12905"/>
<dbReference type="OrthoDB" id="59773at2"/>
<dbReference type="Gene3D" id="2.40.30.170">
    <property type="match status" value="1"/>
</dbReference>
<dbReference type="InterPro" id="IPR050739">
    <property type="entry name" value="MFP"/>
</dbReference>
<dbReference type="AlphaFoldDB" id="A0A172TBZ8"/>
<evidence type="ECO:0000313" key="2">
    <source>
        <dbReference type="EMBL" id="ANE44511.1"/>
    </source>
</evidence>
<dbReference type="Proteomes" id="UP000077363">
    <property type="component" value="Chromosome"/>
</dbReference>
<organism evidence="2 3">
    <name type="scientific">Deinococcus puniceus</name>
    <dbReference type="NCBI Taxonomy" id="1182568"/>
    <lineage>
        <taxon>Bacteria</taxon>
        <taxon>Thermotogati</taxon>
        <taxon>Deinococcota</taxon>
        <taxon>Deinococci</taxon>
        <taxon>Deinococcales</taxon>
        <taxon>Deinococcaceae</taxon>
        <taxon>Deinococcus</taxon>
    </lineage>
</organism>
<name>A0A172TBZ8_9DEIO</name>
<keyword evidence="1" id="KW-0175">Coiled coil</keyword>
<dbReference type="EMBL" id="CP011387">
    <property type="protein sequence ID" value="ANE44511.1"/>
    <property type="molecule type" value="Genomic_DNA"/>
</dbReference>
<dbReference type="PANTHER" id="PTHR30386">
    <property type="entry name" value="MEMBRANE FUSION SUBUNIT OF EMRAB-TOLC MULTIDRUG EFFLUX PUMP"/>
    <property type="match status" value="1"/>
</dbReference>
<proteinExistence type="predicted"/>
<dbReference type="PATRIC" id="fig|1182568.3.peg.2664"/>
<dbReference type="Gene3D" id="1.10.287.470">
    <property type="entry name" value="Helix hairpin bin"/>
    <property type="match status" value="1"/>
</dbReference>
<sequence>MLWFLALGLVAALGWASVATVQVYAQVRGTLTPKTRPVEVNIPSAGRIVAGKIQLWQRVKKGQVLFTLDALARDPQDAALQLSIQQSAASQAQQEITSAQIDLDNKRRAETSARIIFNLGGLPRVDLEAAVDAVNTAEAQLQRAKSQLSSVQARLALLTRNQKVDVLSPIDGQVMQLSDLHVGQTLSAGQLALGILPEGVPLVFRGNAAEQDRPKLRAGSQVHIAWNGYPRQKYGVTKAILQGVAPTSEIDKGGSVSYQVEIKLPQQGRALALKDRPLVVGMVGEAQVLSGKRTVLQLFWDWIRGADPWS</sequence>
<dbReference type="Gene3D" id="2.40.50.100">
    <property type="match status" value="1"/>
</dbReference>
<evidence type="ECO:0000256" key="1">
    <source>
        <dbReference type="SAM" id="Coils"/>
    </source>
</evidence>
<gene>
    <name evidence="2" type="ORF">SU48_12905</name>
</gene>
<dbReference type="KEGG" id="dpu:SU48_12905"/>
<accession>A0A172TBZ8</accession>
<reference evidence="2 3" key="1">
    <citation type="submission" date="2015-01" db="EMBL/GenBank/DDBJ databases">
        <title>Deinococcus puniceus/DY1/ whole genome sequencing.</title>
        <authorList>
            <person name="Kim M.K."/>
            <person name="Srinivasan S."/>
            <person name="Lee J.-J."/>
        </authorList>
    </citation>
    <scope>NUCLEOTIDE SEQUENCE [LARGE SCALE GENOMIC DNA]</scope>
    <source>
        <strain evidence="2 3">DY1</strain>
    </source>
</reference>
<feature type="coiled-coil region" evidence="1">
    <location>
        <begin position="89"/>
        <end position="161"/>
    </location>
</feature>